<protein>
    <submittedName>
        <fullName evidence="2">DUF3093 domain-containing protein</fullName>
    </submittedName>
</protein>
<dbReference type="InterPro" id="IPR021443">
    <property type="entry name" value="DUF3093"/>
</dbReference>
<reference evidence="2" key="1">
    <citation type="submission" date="2023-07" db="EMBL/GenBank/DDBJ databases">
        <title>Insights into the diversity of cutaneous corynebacteria.</title>
        <authorList>
            <person name="Bruggemann H."/>
            <person name="Poehlein A."/>
        </authorList>
    </citation>
    <scope>NUCLEOTIDE SEQUENCE</scope>
    <source>
        <strain evidence="2">P7_F1</strain>
    </source>
</reference>
<comment type="caution">
    <text evidence="2">The sequence shown here is derived from an EMBL/GenBank/DDBJ whole genome shotgun (WGS) entry which is preliminary data.</text>
</comment>
<keyword evidence="1" id="KW-0812">Transmembrane</keyword>
<keyword evidence="1" id="KW-0472">Membrane</keyword>
<evidence type="ECO:0000313" key="3">
    <source>
        <dbReference type="Proteomes" id="UP001174347"/>
    </source>
</evidence>
<evidence type="ECO:0000256" key="1">
    <source>
        <dbReference type="SAM" id="Phobius"/>
    </source>
</evidence>
<dbReference type="EMBL" id="JAUKFM010000001">
    <property type="protein sequence ID" value="MDN8619224.1"/>
    <property type="molecule type" value="Genomic_DNA"/>
</dbReference>
<name>A0ABT8Q4V8_9CORY</name>
<proteinExistence type="predicted"/>
<dbReference type="Proteomes" id="UP001174347">
    <property type="component" value="Unassembled WGS sequence"/>
</dbReference>
<sequence length="178" mass="19640">MSDTSASSATPAPSSSASAQGTMAPQVLYRERQWVPWYFWLFAAGIVALTSATAGLNRSMWWTIIPAILLGAIAVWVLITWSNTVIVVERDPDGTRWLSVKDAQLPNDVVSRSITVPKSARRNALGPQFDPAAFLVSHAWVDEHAMMVLNDPEDDTPYWLIASKDPEALLHAFLPEQH</sequence>
<gene>
    <name evidence="2" type="ORF">Q0N36_01270</name>
</gene>
<feature type="transmembrane region" description="Helical" evidence="1">
    <location>
        <begin position="37"/>
        <end position="54"/>
    </location>
</feature>
<feature type="transmembrane region" description="Helical" evidence="1">
    <location>
        <begin position="61"/>
        <end position="81"/>
    </location>
</feature>
<accession>A0ABT8Q4V8</accession>
<evidence type="ECO:0000313" key="2">
    <source>
        <dbReference type="EMBL" id="MDN8619224.1"/>
    </source>
</evidence>
<organism evidence="2 3">
    <name type="scientific">Corynebacterium kefirresidentii</name>
    <dbReference type="NCBI Taxonomy" id="1979527"/>
    <lineage>
        <taxon>Bacteria</taxon>
        <taxon>Bacillati</taxon>
        <taxon>Actinomycetota</taxon>
        <taxon>Actinomycetes</taxon>
        <taxon>Mycobacteriales</taxon>
        <taxon>Corynebacteriaceae</taxon>
        <taxon>Corynebacterium</taxon>
    </lineage>
</organism>
<dbReference type="RefSeq" id="WP_034655386.1">
    <property type="nucleotide sequence ID" value="NZ_CP175769.1"/>
</dbReference>
<keyword evidence="1" id="KW-1133">Transmembrane helix</keyword>
<dbReference type="Pfam" id="PF11292">
    <property type="entry name" value="DUF3093"/>
    <property type="match status" value="1"/>
</dbReference>
<keyword evidence="3" id="KW-1185">Reference proteome</keyword>